<gene>
    <name evidence="1" type="ORF">F2Q68_00041982</name>
</gene>
<proteinExistence type="predicted"/>
<accession>A0A8S9MKV7</accession>
<comment type="caution">
    <text evidence="1">The sequence shown here is derived from an EMBL/GenBank/DDBJ whole genome shotgun (WGS) entry which is preliminary data.</text>
</comment>
<dbReference type="PANTHER" id="PTHR31182:SF17">
    <property type="entry name" value="EEIG1_EHBP1 PROTEIN AMINO-TERMINAL DOMAIN PROTEIN"/>
    <property type="match status" value="1"/>
</dbReference>
<evidence type="ECO:0000313" key="2">
    <source>
        <dbReference type="Proteomes" id="UP000712281"/>
    </source>
</evidence>
<reference evidence="1" key="1">
    <citation type="submission" date="2019-12" db="EMBL/GenBank/DDBJ databases">
        <title>Genome sequencing and annotation of Brassica cretica.</title>
        <authorList>
            <person name="Studholme D.J."/>
            <person name="Sarris P.F."/>
        </authorList>
    </citation>
    <scope>NUCLEOTIDE SEQUENCE</scope>
    <source>
        <strain evidence="1">PFS-001/15</strain>
        <tissue evidence="1">Leaf</tissue>
    </source>
</reference>
<evidence type="ECO:0000313" key="1">
    <source>
        <dbReference type="EMBL" id="KAF2618501.1"/>
    </source>
</evidence>
<protein>
    <submittedName>
        <fullName evidence="1">Uncharacterized protein</fullName>
    </submittedName>
</protein>
<dbReference type="PANTHER" id="PTHR31182">
    <property type="entry name" value="C2 NT-TYPE DOMAIN-CONTAINING PROTEIN"/>
    <property type="match status" value="1"/>
</dbReference>
<dbReference type="Proteomes" id="UP000712281">
    <property type="component" value="Unassembled WGS sequence"/>
</dbReference>
<name>A0A8S9MKV7_BRACR</name>
<dbReference type="EMBL" id="QGKW02000007">
    <property type="protein sequence ID" value="KAF2618501.1"/>
    <property type="molecule type" value="Genomic_DNA"/>
</dbReference>
<dbReference type="AlphaFoldDB" id="A0A8S9MKV7"/>
<organism evidence="1 2">
    <name type="scientific">Brassica cretica</name>
    <name type="common">Mustard</name>
    <dbReference type="NCBI Taxonomy" id="69181"/>
    <lineage>
        <taxon>Eukaryota</taxon>
        <taxon>Viridiplantae</taxon>
        <taxon>Streptophyta</taxon>
        <taxon>Embryophyta</taxon>
        <taxon>Tracheophyta</taxon>
        <taxon>Spermatophyta</taxon>
        <taxon>Magnoliopsida</taxon>
        <taxon>eudicotyledons</taxon>
        <taxon>Gunneridae</taxon>
        <taxon>Pentapetalae</taxon>
        <taxon>rosids</taxon>
        <taxon>malvids</taxon>
        <taxon>Brassicales</taxon>
        <taxon>Brassicaceae</taxon>
        <taxon>Brassiceae</taxon>
        <taxon>Brassica</taxon>
    </lineage>
</organism>
<sequence>MSFDQIWDEVEKEVRAASEIVESRVYIMSWNDHFFVVKGDIDGYCVIDSLGERLFEGCKQAYILKFDDSSLMYEKEASSEKLVCKGKECCREYIKRFLAAIPVAELAAKEEKGNVVDVSLLHEKLQIDLHHILTVD</sequence>